<evidence type="ECO:0000256" key="5">
    <source>
        <dbReference type="SAM" id="Phobius"/>
    </source>
</evidence>
<keyword evidence="3 5" id="KW-1133">Transmembrane helix</keyword>
<organism evidence="6 7">
    <name type="scientific">Aeromicrobium wangtongii</name>
    <dbReference type="NCBI Taxonomy" id="2969247"/>
    <lineage>
        <taxon>Bacteria</taxon>
        <taxon>Bacillati</taxon>
        <taxon>Actinomycetota</taxon>
        <taxon>Actinomycetes</taxon>
        <taxon>Propionibacteriales</taxon>
        <taxon>Nocardioidaceae</taxon>
        <taxon>Aeromicrobium</taxon>
    </lineage>
</organism>
<evidence type="ECO:0000256" key="3">
    <source>
        <dbReference type="ARBA" id="ARBA00022989"/>
    </source>
</evidence>
<accession>A0ABY5M8R7</accession>
<evidence type="ECO:0000313" key="6">
    <source>
        <dbReference type="EMBL" id="UUP13531.1"/>
    </source>
</evidence>
<dbReference type="CDD" id="cd16914">
    <property type="entry name" value="EcfT"/>
    <property type="match status" value="1"/>
</dbReference>
<dbReference type="EMBL" id="CP102173">
    <property type="protein sequence ID" value="UUP13531.1"/>
    <property type="molecule type" value="Genomic_DNA"/>
</dbReference>
<name>A0ABY5M8R7_9ACTN</name>
<keyword evidence="2 5" id="KW-0812">Transmembrane</keyword>
<feature type="transmembrane region" description="Helical" evidence="5">
    <location>
        <begin position="123"/>
        <end position="141"/>
    </location>
</feature>
<sequence length="231" mass="24798">MRSLVLRLNPLVLFAFGLFSLIGSLFVRDLTTAAWAVGAYAAAALLFLPSWRYPVVCLLLSAVAAATIVYSTWRLGGRDEQEALTAGLRILVLAWPGSVMLGYLDPARLGDYLAQSLRLPARMVAAFSAALQRFLGFHLAWQQLDRVRRARGFGAGRNPFANGPYVADMSFALLVQALRGASASSIAMDARGFATAHDRTWAEPATWSGLDRAAIALAALLGAVPVVVHLV</sequence>
<feature type="transmembrane region" description="Helical" evidence="5">
    <location>
        <begin position="51"/>
        <end position="71"/>
    </location>
</feature>
<reference evidence="6 7" key="1">
    <citation type="submission" date="2022-08" db="EMBL/GenBank/DDBJ databases">
        <title>novel species in genus Aeromicrobium.</title>
        <authorList>
            <person name="Ye L."/>
        </authorList>
    </citation>
    <scope>NUCLEOTIDE SEQUENCE [LARGE SCALE GENOMIC DNA]</scope>
    <source>
        <strain evidence="7">zg-Y1379</strain>
    </source>
</reference>
<feature type="transmembrane region" description="Helical" evidence="5">
    <location>
        <begin position="83"/>
        <end position="103"/>
    </location>
</feature>
<protein>
    <submittedName>
        <fullName evidence="6">Energy-coupling factor transporter transmembrane protein EcfT</fullName>
    </submittedName>
</protein>
<evidence type="ECO:0000256" key="1">
    <source>
        <dbReference type="ARBA" id="ARBA00004141"/>
    </source>
</evidence>
<evidence type="ECO:0000256" key="2">
    <source>
        <dbReference type="ARBA" id="ARBA00022692"/>
    </source>
</evidence>
<comment type="subcellular location">
    <subcellularLocation>
        <location evidence="1">Membrane</location>
        <topology evidence="1">Multi-pass membrane protein</topology>
    </subcellularLocation>
</comment>
<dbReference type="InterPro" id="IPR003339">
    <property type="entry name" value="ABC/ECF_trnsptr_transmembrane"/>
</dbReference>
<gene>
    <name evidence="6" type="ORF">NQV15_17030</name>
</gene>
<evidence type="ECO:0000313" key="7">
    <source>
        <dbReference type="Proteomes" id="UP001316184"/>
    </source>
</evidence>
<proteinExistence type="predicted"/>
<keyword evidence="4 5" id="KW-0472">Membrane</keyword>
<dbReference type="RefSeq" id="WP_232403642.1">
    <property type="nucleotide sequence ID" value="NZ_CP102173.1"/>
</dbReference>
<keyword evidence="7" id="KW-1185">Reference proteome</keyword>
<dbReference type="Pfam" id="PF02361">
    <property type="entry name" value="CbiQ"/>
    <property type="match status" value="1"/>
</dbReference>
<evidence type="ECO:0000256" key="4">
    <source>
        <dbReference type="ARBA" id="ARBA00023136"/>
    </source>
</evidence>
<dbReference type="Proteomes" id="UP001316184">
    <property type="component" value="Chromosome"/>
</dbReference>